<gene>
    <name evidence="1" type="ORF">BLL52_0810</name>
</gene>
<dbReference type="EMBL" id="MSYM01000007">
    <property type="protein sequence ID" value="OLP07714.1"/>
    <property type="molecule type" value="Genomic_DNA"/>
</dbReference>
<name>A0A1Q8YI24_9BURK</name>
<sequence length="55" mass="6089">MRPVLPISRQILANVTPSVCSVPPIFVSHALCVDNFCHHAAWMIDPAIHLQMDPV</sequence>
<organism evidence="1 2">
    <name type="scientific">Rhodoferax antarcticus ANT.BR</name>
    <dbReference type="NCBI Taxonomy" id="1111071"/>
    <lineage>
        <taxon>Bacteria</taxon>
        <taxon>Pseudomonadati</taxon>
        <taxon>Pseudomonadota</taxon>
        <taxon>Betaproteobacteria</taxon>
        <taxon>Burkholderiales</taxon>
        <taxon>Comamonadaceae</taxon>
        <taxon>Rhodoferax</taxon>
    </lineage>
</organism>
<proteinExistence type="predicted"/>
<accession>A0A1Q8YI24</accession>
<comment type="caution">
    <text evidence="1">The sequence shown here is derived from an EMBL/GenBank/DDBJ whole genome shotgun (WGS) entry which is preliminary data.</text>
</comment>
<reference evidence="1 2" key="1">
    <citation type="submission" date="2017-01" db="EMBL/GenBank/DDBJ databases">
        <title>Genome sequence of Rhodoferax antarcticus ANT.BR, a psychrophilic purple nonsulfur bacterium from an Antarctic microbial mat.</title>
        <authorList>
            <person name="Baker J."/>
            <person name="Riester C."/>
            <person name="Skinner B."/>
            <person name="Newell A."/>
            <person name="Swingley W."/>
            <person name="Madigan M."/>
            <person name="Jung D."/>
            <person name="Asao M."/>
            <person name="Chen M."/>
            <person name="Loughlin P."/>
            <person name="Pan H."/>
            <person name="Lin S."/>
            <person name="Li N."/>
            <person name="Shaw J."/>
            <person name="Prado M."/>
            <person name="Sherman C."/>
            <person name="Li X."/>
            <person name="Tang J."/>
            <person name="Blankenship R."/>
            <person name="Zhao T."/>
            <person name="Touchman J."/>
            <person name="Sattley M."/>
        </authorList>
    </citation>
    <scope>NUCLEOTIDE SEQUENCE [LARGE SCALE GENOMIC DNA]</scope>
    <source>
        <strain evidence="1 2">ANT.BR</strain>
    </source>
</reference>
<protein>
    <submittedName>
        <fullName evidence="1">Uncharacterized protein</fullName>
    </submittedName>
</protein>
<dbReference type="AlphaFoldDB" id="A0A1Q8YI24"/>
<dbReference type="Proteomes" id="UP000185911">
    <property type="component" value="Unassembled WGS sequence"/>
</dbReference>
<evidence type="ECO:0000313" key="2">
    <source>
        <dbReference type="Proteomes" id="UP000185911"/>
    </source>
</evidence>
<evidence type="ECO:0000313" key="1">
    <source>
        <dbReference type="EMBL" id="OLP07714.1"/>
    </source>
</evidence>
<keyword evidence="2" id="KW-1185">Reference proteome</keyword>